<gene>
    <name evidence="3" type="ORF">HND93_24205</name>
</gene>
<evidence type="ECO:0000259" key="2">
    <source>
        <dbReference type="PROSITE" id="PS50405"/>
    </source>
</evidence>
<dbReference type="CDD" id="cd03202">
    <property type="entry name" value="GST_C_etherase_LigE"/>
    <property type="match status" value="1"/>
</dbReference>
<dbReference type="Pfam" id="PF22041">
    <property type="entry name" value="GST_C_7"/>
    <property type="match status" value="1"/>
</dbReference>
<dbReference type="PROSITE" id="PS50405">
    <property type="entry name" value="GST_CTER"/>
    <property type="match status" value="1"/>
</dbReference>
<dbReference type="SFLD" id="SFLDG00358">
    <property type="entry name" value="Main_(cytGST)"/>
    <property type="match status" value="1"/>
</dbReference>
<dbReference type="InterPro" id="IPR040079">
    <property type="entry name" value="Glutathione_S-Trfase"/>
</dbReference>
<dbReference type="RefSeq" id="WP_180284584.1">
    <property type="nucleotide sequence ID" value="NZ_JABFDB010000021.1"/>
</dbReference>
<reference evidence="3 4" key="1">
    <citation type="submission" date="2020-05" db="EMBL/GenBank/DDBJ databases">
        <title>Azospirillum oleiclasticum sp. nov, a nitrogen-fixing and heavy crude oil-emulsifying bacterium isolated from the crude oil of Yumen Oilfield.</title>
        <authorList>
            <person name="Wu D."/>
            <person name="Cai M."/>
            <person name="Zhang X."/>
        </authorList>
    </citation>
    <scope>NUCLEOTIDE SEQUENCE [LARGE SCALE GENOMIC DNA]</scope>
    <source>
        <strain evidence="3 4">ROY-1-1-2</strain>
    </source>
</reference>
<protein>
    <submittedName>
        <fullName evidence="3">Glutathione S-transferase family protein</fullName>
    </submittedName>
</protein>
<name>A0ABX2TGF3_9PROT</name>
<dbReference type="InterPro" id="IPR036282">
    <property type="entry name" value="Glutathione-S-Trfase_C_sf"/>
</dbReference>
<keyword evidence="4" id="KW-1185">Reference proteome</keyword>
<feature type="domain" description="GST C-terminal" evidence="2">
    <location>
        <begin position="105"/>
        <end position="230"/>
    </location>
</feature>
<dbReference type="Pfam" id="PF13409">
    <property type="entry name" value="GST_N_2"/>
    <property type="match status" value="1"/>
</dbReference>
<dbReference type="SFLD" id="SFLDS00019">
    <property type="entry name" value="Glutathione_Transferase_(cytos"/>
    <property type="match status" value="1"/>
</dbReference>
<accession>A0ABX2TGF3</accession>
<dbReference type="EMBL" id="JABFDB010000021">
    <property type="protein sequence ID" value="NYZ22825.1"/>
    <property type="molecule type" value="Genomic_DNA"/>
</dbReference>
<dbReference type="InterPro" id="IPR010987">
    <property type="entry name" value="Glutathione-S-Trfase_C-like"/>
</dbReference>
<dbReference type="SUPFAM" id="SSF52833">
    <property type="entry name" value="Thioredoxin-like"/>
    <property type="match status" value="1"/>
</dbReference>
<feature type="domain" description="GST N-terminal" evidence="1">
    <location>
        <begin position="8"/>
        <end position="84"/>
    </location>
</feature>
<evidence type="ECO:0000259" key="1">
    <source>
        <dbReference type="PROSITE" id="PS50404"/>
    </source>
</evidence>
<proteinExistence type="predicted"/>
<dbReference type="InterPro" id="IPR054416">
    <property type="entry name" value="GST_UstS-like_C"/>
</dbReference>
<dbReference type="PANTHER" id="PTHR43968:SF6">
    <property type="entry name" value="GLUTATHIONE S-TRANSFERASE OMEGA"/>
    <property type="match status" value="1"/>
</dbReference>
<dbReference type="SUPFAM" id="SSF47616">
    <property type="entry name" value="GST C-terminal domain-like"/>
    <property type="match status" value="1"/>
</dbReference>
<dbReference type="Gene3D" id="3.40.30.10">
    <property type="entry name" value="Glutaredoxin"/>
    <property type="match status" value="1"/>
</dbReference>
<dbReference type="Proteomes" id="UP000584642">
    <property type="component" value="Unassembled WGS sequence"/>
</dbReference>
<dbReference type="InterPro" id="IPR036249">
    <property type="entry name" value="Thioredoxin-like_sf"/>
</dbReference>
<sequence>MTIRLYDLAGADERCRFSPFCWRTRLALAHKGLEVETIPWRFTDKAKLPEPSNGRVPVIVDGDRVVHDSWAIAEYLEDQYPDSPSLFPAGAGRPVALFLNTWADTVLNPAVAKLVVSDITDRLHAADLTYFRMSREKRFGMPLEQVTAERDAALPGFRKLLEPLRQPLRRVPFLGGEAPAYADMIVFGAFQWARVVSPFELLAADDPVAAWRERMLDLHGGLARAVPGRG</sequence>
<organism evidence="3 4">
    <name type="scientific">Azospirillum oleiclasticum</name>
    <dbReference type="NCBI Taxonomy" id="2735135"/>
    <lineage>
        <taxon>Bacteria</taxon>
        <taxon>Pseudomonadati</taxon>
        <taxon>Pseudomonadota</taxon>
        <taxon>Alphaproteobacteria</taxon>
        <taxon>Rhodospirillales</taxon>
        <taxon>Azospirillaceae</taxon>
        <taxon>Azospirillum</taxon>
    </lineage>
</organism>
<evidence type="ECO:0000313" key="3">
    <source>
        <dbReference type="EMBL" id="NYZ22825.1"/>
    </source>
</evidence>
<evidence type="ECO:0000313" key="4">
    <source>
        <dbReference type="Proteomes" id="UP000584642"/>
    </source>
</evidence>
<dbReference type="InterPro" id="IPR004045">
    <property type="entry name" value="Glutathione_S-Trfase_N"/>
</dbReference>
<dbReference type="CDD" id="cd03038">
    <property type="entry name" value="GST_N_etherase_LigE"/>
    <property type="match status" value="1"/>
</dbReference>
<dbReference type="PROSITE" id="PS50404">
    <property type="entry name" value="GST_NTER"/>
    <property type="match status" value="1"/>
</dbReference>
<comment type="caution">
    <text evidence="3">The sequence shown here is derived from an EMBL/GenBank/DDBJ whole genome shotgun (WGS) entry which is preliminary data.</text>
</comment>
<dbReference type="Gene3D" id="1.20.1050.10">
    <property type="match status" value="1"/>
</dbReference>
<dbReference type="InterPro" id="IPR050983">
    <property type="entry name" value="GST_Omega/HSP26"/>
</dbReference>
<dbReference type="PANTHER" id="PTHR43968">
    <property type="match status" value="1"/>
</dbReference>